<dbReference type="GeneID" id="61187710"/>
<dbReference type="InterPro" id="IPR000485">
    <property type="entry name" value="AsnC-type_HTH_dom"/>
</dbReference>
<keyword evidence="1" id="KW-0805">Transcription regulation</keyword>
<keyword evidence="3" id="KW-0804">Transcription</keyword>
<dbReference type="Gene3D" id="1.10.10.10">
    <property type="entry name" value="Winged helix-like DNA-binding domain superfamily/Winged helix DNA-binding domain"/>
    <property type="match status" value="1"/>
</dbReference>
<evidence type="ECO:0000259" key="4">
    <source>
        <dbReference type="PROSITE" id="PS50956"/>
    </source>
</evidence>
<dbReference type="AlphaFoldDB" id="A0AAE6M4J5"/>
<proteinExistence type="predicted"/>
<dbReference type="InterPro" id="IPR019888">
    <property type="entry name" value="Tscrpt_reg_AsnC-like"/>
</dbReference>
<evidence type="ECO:0000256" key="2">
    <source>
        <dbReference type="ARBA" id="ARBA00023125"/>
    </source>
</evidence>
<dbReference type="GO" id="GO:0043565">
    <property type="term" value="F:sequence-specific DNA binding"/>
    <property type="evidence" value="ECO:0007669"/>
    <property type="project" value="InterPro"/>
</dbReference>
<organism evidence="5 6">
    <name type="scientific">Leuconostoc carnosum</name>
    <dbReference type="NCBI Taxonomy" id="1252"/>
    <lineage>
        <taxon>Bacteria</taxon>
        <taxon>Bacillati</taxon>
        <taxon>Bacillota</taxon>
        <taxon>Bacilli</taxon>
        <taxon>Lactobacillales</taxon>
        <taxon>Lactobacillaceae</taxon>
        <taxon>Leuconostoc</taxon>
    </lineage>
</organism>
<evidence type="ECO:0000256" key="1">
    <source>
        <dbReference type="ARBA" id="ARBA00023015"/>
    </source>
</evidence>
<sequence length="140" mass="16905">MVDDIDIDIKILRLLKYNSKIVVRHLARKIHLSAPATAERIKRLKEQGVIKRYTITVNPEKLGYTRPFFIRINTAYLQERQYLHFINNNQKYILHHYRTTGNFNYMLEGSFRNTYEFNLFLDKLEVFAKYEVIDILDEKF</sequence>
<dbReference type="PANTHER" id="PTHR30154">
    <property type="entry name" value="LEUCINE-RESPONSIVE REGULATORY PROTEIN"/>
    <property type="match status" value="1"/>
</dbReference>
<dbReference type="Gene3D" id="3.30.70.920">
    <property type="match status" value="1"/>
</dbReference>
<dbReference type="InterPro" id="IPR036388">
    <property type="entry name" value="WH-like_DNA-bd_sf"/>
</dbReference>
<dbReference type="Proteomes" id="UP000321332">
    <property type="component" value="Plasmid unnamed1"/>
</dbReference>
<evidence type="ECO:0000256" key="3">
    <source>
        <dbReference type="ARBA" id="ARBA00023163"/>
    </source>
</evidence>
<dbReference type="SMART" id="SM00344">
    <property type="entry name" value="HTH_ASNC"/>
    <property type="match status" value="1"/>
</dbReference>
<keyword evidence="5" id="KW-0614">Plasmid</keyword>
<protein>
    <submittedName>
        <fullName evidence="5">Lrp/AsnC family transcriptional regulator</fullName>
    </submittedName>
</protein>
<name>A0AAE6M4J5_LEUCA</name>
<dbReference type="EMBL" id="CP042375">
    <property type="protein sequence ID" value="QEA34146.1"/>
    <property type="molecule type" value="Genomic_DNA"/>
</dbReference>
<dbReference type="PANTHER" id="PTHR30154:SF55">
    <property type="entry name" value="HTH-TYPE TRANSCRIPTIONAL REGULATOR LRPB"/>
    <property type="match status" value="1"/>
</dbReference>
<keyword evidence="2" id="KW-0238">DNA-binding</keyword>
<accession>A0AAE6M4J5</accession>
<dbReference type="PRINTS" id="PR00033">
    <property type="entry name" value="HTHASNC"/>
</dbReference>
<dbReference type="GO" id="GO:0043200">
    <property type="term" value="P:response to amino acid"/>
    <property type="evidence" value="ECO:0007669"/>
    <property type="project" value="TreeGrafter"/>
</dbReference>
<evidence type="ECO:0000313" key="5">
    <source>
        <dbReference type="EMBL" id="QEA34146.1"/>
    </source>
</evidence>
<dbReference type="RefSeq" id="WP_147000512.1">
    <property type="nucleotide sequence ID" value="NZ_CP042375.1"/>
</dbReference>
<dbReference type="InterPro" id="IPR036390">
    <property type="entry name" value="WH_DNA-bd_sf"/>
</dbReference>
<reference evidence="5 6" key="1">
    <citation type="submission" date="2019-06" db="EMBL/GenBank/DDBJ databases">
        <title>Genome analyses of bacteria isolated from kimchi.</title>
        <authorList>
            <person name="Lee S."/>
            <person name="Ahn S."/>
            <person name="Roh S."/>
        </authorList>
    </citation>
    <scope>NUCLEOTIDE SEQUENCE [LARGE SCALE GENOMIC DNA]</scope>
    <source>
        <strain evidence="5 6">CBA3620</strain>
        <plasmid evidence="5 6">unnamed1</plasmid>
    </source>
</reference>
<dbReference type="PROSITE" id="PS50956">
    <property type="entry name" value="HTH_ASNC_2"/>
    <property type="match status" value="1"/>
</dbReference>
<evidence type="ECO:0000313" key="6">
    <source>
        <dbReference type="Proteomes" id="UP000321332"/>
    </source>
</evidence>
<dbReference type="Pfam" id="PF13412">
    <property type="entry name" value="HTH_24"/>
    <property type="match status" value="1"/>
</dbReference>
<gene>
    <name evidence="5" type="ORF">FGL89_08090</name>
</gene>
<dbReference type="GO" id="GO:0005829">
    <property type="term" value="C:cytosol"/>
    <property type="evidence" value="ECO:0007669"/>
    <property type="project" value="TreeGrafter"/>
</dbReference>
<dbReference type="SUPFAM" id="SSF46785">
    <property type="entry name" value="Winged helix' DNA-binding domain"/>
    <property type="match status" value="1"/>
</dbReference>
<geneLocation type="plasmid" evidence="5 6">
    <name>unnamed1</name>
</geneLocation>
<feature type="domain" description="HTH asnC-type" evidence="4">
    <location>
        <begin position="6"/>
        <end position="65"/>
    </location>
</feature>